<evidence type="ECO:0000313" key="3">
    <source>
        <dbReference type="Proteomes" id="UP001143480"/>
    </source>
</evidence>
<comment type="caution">
    <text evidence="2">The sequence shown here is derived from an EMBL/GenBank/DDBJ whole genome shotgun (WGS) entry which is preliminary data.</text>
</comment>
<dbReference type="AlphaFoldDB" id="A0A9W6KNS5"/>
<dbReference type="Gene3D" id="3.90.79.10">
    <property type="entry name" value="Nucleoside Triphosphate Pyrophosphohydrolase"/>
    <property type="match status" value="1"/>
</dbReference>
<dbReference type="InterPro" id="IPR015797">
    <property type="entry name" value="NUDIX_hydrolase-like_dom_sf"/>
</dbReference>
<feature type="domain" description="Nudix hydrolase" evidence="1">
    <location>
        <begin position="129"/>
        <end position="279"/>
    </location>
</feature>
<proteinExistence type="predicted"/>
<dbReference type="SUPFAM" id="SSF55811">
    <property type="entry name" value="Nudix"/>
    <property type="match status" value="1"/>
</dbReference>
<reference evidence="2" key="1">
    <citation type="journal article" date="2014" name="Int. J. Syst. Evol. Microbiol.">
        <title>Complete genome sequence of Corynebacterium casei LMG S-19264T (=DSM 44701T), isolated from a smear-ripened cheese.</title>
        <authorList>
            <consortium name="US DOE Joint Genome Institute (JGI-PGF)"/>
            <person name="Walter F."/>
            <person name="Albersmeier A."/>
            <person name="Kalinowski J."/>
            <person name="Ruckert C."/>
        </authorList>
    </citation>
    <scope>NUCLEOTIDE SEQUENCE</scope>
    <source>
        <strain evidence="2">VKM Ac-1321</strain>
    </source>
</reference>
<accession>A0A9W6KNS5</accession>
<dbReference type="Pfam" id="PF24585">
    <property type="entry name" value="YunG"/>
    <property type="match status" value="1"/>
</dbReference>
<evidence type="ECO:0000259" key="1">
    <source>
        <dbReference type="PROSITE" id="PS51462"/>
    </source>
</evidence>
<dbReference type="PROSITE" id="PS51462">
    <property type="entry name" value="NUDIX"/>
    <property type="match status" value="1"/>
</dbReference>
<evidence type="ECO:0000313" key="2">
    <source>
        <dbReference type="EMBL" id="GLL04477.1"/>
    </source>
</evidence>
<protein>
    <recommendedName>
        <fullName evidence="1">Nudix hydrolase domain-containing protein</fullName>
    </recommendedName>
</protein>
<reference evidence="2" key="2">
    <citation type="submission" date="2023-01" db="EMBL/GenBank/DDBJ databases">
        <authorList>
            <person name="Sun Q."/>
            <person name="Evtushenko L."/>
        </authorList>
    </citation>
    <scope>NUCLEOTIDE SEQUENCE</scope>
    <source>
        <strain evidence="2">VKM Ac-1321</strain>
    </source>
</reference>
<dbReference type="Proteomes" id="UP001143480">
    <property type="component" value="Unassembled WGS sequence"/>
</dbReference>
<organism evidence="2 3">
    <name type="scientific">Dactylosporangium matsuzakiense</name>
    <dbReference type="NCBI Taxonomy" id="53360"/>
    <lineage>
        <taxon>Bacteria</taxon>
        <taxon>Bacillati</taxon>
        <taxon>Actinomycetota</taxon>
        <taxon>Actinomycetes</taxon>
        <taxon>Micromonosporales</taxon>
        <taxon>Micromonosporaceae</taxon>
        <taxon>Dactylosporangium</taxon>
    </lineage>
</organism>
<keyword evidence="3" id="KW-1185">Reference proteome</keyword>
<sequence length="279" mass="29599">MLLPLLLRSWGPETCDPIDLADWHPGNPSRGQCGVTAMVVREVLGGDLLLGRVTSGGTPTGHHYWNLLPDGTELDLTRDQFRPGELVGPGTVVVPPDGPPSRCRGQLAILRHRVMTGLGRLPAPDPAGPPVRLAMALLVDPAGAVLLRRRSPTTAFEPGQWSLPVAHIHDSSDSSVSAQRGLAEEAARRALAEEAGIEYTDRLHHHWRGVLPDVTGRAPHVELTVLAGRHDLDDAGILADDLAATDLAPTAAIALQALIKSSRASPVRAEIGARRTAPA</sequence>
<dbReference type="RefSeq" id="WP_261959444.1">
    <property type="nucleotide sequence ID" value="NZ_BAAAXA010000001.1"/>
</dbReference>
<dbReference type="EMBL" id="BSFP01000045">
    <property type="protein sequence ID" value="GLL04477.1"/>
    <property type="molecule type" value="Genomic_DNA"/>
</dbReference>
<name>A0A9W6KNS5_9ACTN</name>
<gene>
    <name evidence="2" type="ORF">GCM10017581_062240</name>
</gene>
<dbReference type="InterPro" id="IPR056238">
    <property type="entry name" value="YunG-like"/>
</dbReference>
<dbReference type="InterPro" id="IPR000086">
    <property type="entry name" value="NUDIX_hydrolase_dom"/>
</dbReference>